<feature type="transmembrane region" description="Helical" evidence="3">
    <location>
        <begin position="94"/>
        <end position="116"/>
    </location>
</feature>
<dbReference type="Gene3D" id="1.20.120.1760">
    <property type="match status" value="1"/>
</dbReference>
<organism evidence="4 5">
    <name type="scientific">Candidatus Lloydbacteria bacterium RIFCSPHIGHO2_02_FULL_54_17</name>
    <dbReference type="NCBI Taxonomy" id="1798664"/>
    <lineage>
        <taxon>Bacteria</taxon>
        <taxon>Candidatus Lloydiibacteriota</taxon>
    </lineage>
</organism>
<feature type="transmembrane region" description="Helical" evidence="3">
    <location>
        <begin position="39"/>
        <end position="56"/>
    </location>
</feature>
<feature type="transmembrane region" description="Helical" evidence="3">
    <location>
        <begin position="12"/>
        <end position="33"/>
    </location>
</feature>
<reference evidence="4 5" key="1">
    <citation type="journal article" date="2016" name="Nat. Commun.">
        <title>Thousands of microbial genomes shed light on interconnected biogeochemical processes in an aquifer system.</title>
        <authorList>
            <person name="Anantharaman K."/>
            <person name="Brown C.T."/>
            <person name="Hug L.A."/>
            <person name="Sharon I."/>
            <person name="Castelle C.J."/>
            <person name="Probst A.J."/>
            <person name="Thomas B.C."/>
            <person name="Singh A."/>
            <person name="Wilkins M.J."/>
            <person name="Karaoz U."/>
            <person name="Brodie E.L."/>
            <person name="Williams K.H."/>
            <person name="Hubbard S.S."/>
            <person name="Banfield J.F."/>
        </authorList>
    </citation>
    <scope>NUCLEOTIDE SEQUENCE [LARGE SCALE GENOMIC DNA]</scope>
</reference>
<dbReference type="InterPro" id="IPR043130">
    <property type="entry name" value="CDP-OH_PTrfase_TM_dom"/>
</dbReference>
<proteinExistence type="inferred from homology"/>
<name>A0A1G2DHT6_9BACT</name>
<keyword evidence="1 2" id="KW-0808">Transferase</keyword>
<feature type="transmembrane region" description="Helical" evidence="3">
    <location>
        <begin position="128"/>
        <end position="147"/>
    </location>
</feature>
<evidence type="ECO:0000313" key="4">
    <source>
        <dbReference type="EMBL" id="OGZ13227.1"/>
    </source>
</evidence>
<feature type="transmembrane region" description="Helical" evidence="3">
    <location>
        <begin position="185"/>
        <end position="204"/>
    </location>
</feature>
<keyword evidence="3" id="KW-0812">Transmembrane</keyword>
<dbReference type="InterPro" id="IPR000462">
    <property type="entry name" value="CDP-OH_P_trans"/>
</dbReference>
<evidence type="ECO:0000256" key="3">
    <source>
        <dbReference type="SAM" id="Phobius"/>
    </source>
</evidence>
<evidence type="ECO:0000256" key="2">
    <source>
        <dbReference type="RuleBase" id="RU003750"/>
    </source>
</evidence>
<evidence type="ECO:0000313" key="5">
    <source>
        <dbReference type="Proteomes" id="UP000178636"/>
    </source>
</evidence>
<protein>
    <recommendedName>
        <fullName evidence="6">CDP-diacylglycerol--serine O-phosphatidyltransferase</fullName>
    </recommendedName>
</protein>
<keyword evidence="3" id="KW-0472">Membrane</keyword>
<comment type="caution">
    <text evidence="4">The sequence shown here is derived from an EMBL/GenBank/DDBJ whole genome shotgun (WGS) entry which is preliminary data.</text>
</comment>
<dbReference type="GO" id="GO:0016780">
    <property type="term" value="F:phosphotransferase activity, for other substituted phosphate groups"/>
    <property type="evidence" value="ECO:0007669"/>
    <property type="project" value="InterPro"/>
</dbReference>
<dbReference type="GO" id="GO:0016020">
    <property type="term" value="C:membrane"/>
    <property type="evidence" value="ECO:0007669"/>
    <property type="project" value="InterPro"/>
</dbReference>
<gene>
    <name evidence="4" type="ORF">A3C93_02015</name>
</gene>
<evidence type="ECO:0000256" key="1">
    <source>
        <dbReference type="ARBA" id="ARBA00022679"/>
    </source>
</evidence>
<evidence type="ECO:0008006" key="6">
    <source>
        <dbReference type="Google" id="ProtNLM"/>
    </source>
</evidence>
<accession>A0A1G2DHT6</accession>
<dbReference type="EMBL" id="MHLO01000006">
    <property type="protein sequence ID" value="OGZ13227.1"/>
    <property type="molecule type" value="Genomic_DNA"/>
</dbReference>
<dbReference type="Pfam" id="PF01066">
    <property type="entry name" value="CDP-OH_P_transf"/>
    <property type="match status" value="1"/>
</dbReference>
<comment type="similarity">
    <text evidence="2">Belongs to the CDP-alcohol phosphatidyltransferase class-I family.</text>
</comment>
<dbReference type="AlphaFoldDB" id="A0A1G2DHT6"/>
<dbReference type="PROSITE" id="PS00379">
    <property type="entry name" value="CDP_ALCOHOL_P_TRANSF"/>
    <property type="match status" value="1"/>
</dbReference>
<dbReference type="STRING" id="1798664.A3C93_02015"/>
<feature type="transmembrane region" description="Helical" evidence="3">
    <location>
        <begin position="68"/>
        <end position="88"/>
    </location>
</feature>
<dbReference type="GO" id="GO:0008654">
    <property type="term" value="P:phospholipid biosynthetic process"/>
    <property type="evidence" value="ECO:0007669"/>
    <property type="project" value="InterPro"/>
</dbReference>
<sequence length="205" mass="22390">MTTPSFNSASALPLLCTFFAMGLGGIAVVAALYGYYYGAFAFALLGLLFDSLDGHLARKWNVASRFGAVADACADVVIYLFFPAVLIYELGYQSPAYLVGLAALLSLGVVRLIRFVRSGLVQENDGGLFYRGLPVFWTHPLVAFLLLVRLSGVYLNGTVLALIIFGGSLLMVGTFRFPKPSNIRYVAPPIVFAAVIFFFIEWYVR</sequence>
<feature type="transmembrane region" description="Helical" evidence="3">
    <location>
        <begin position="153"/>
        <end position="173"/>
    </location>
</feature>
<dbReference type="Proteomes" id="UP000178636">
    <property type="component" value="Unassembled WGS sequence"/>
</dbReference>
<dbReference type="InterPro" id="IPR048254">
    <property type="entry name" value="CDP_ALCOHOL_P_TRANSF_CS"/>
</dbReference>
<keyword evidence="3" id="KW-1133">Transmembrane helix</keyword>